<dbReference type="AlphaFoldDB" id="A0A0C2NEN8"/>
<comment type="caution">
    <text evidence="1">The sequence shown here is derived from an EMBL/GenBank/DDBJ whole genome shotgun (WGS) entry which is preliminary data.</text>
</comment>
<name>A0A0C2NEN8_THEKT</name>
<reference evidence="1 2" key="1">
    <citation type="journal article" date="2014" name="Genome Biol. Evol.">
        <title>The genome of the myxosporean Thelohanellus kitauei shows adaptations to nutrient acquisition within its fish host.</title>
        <authorList>
            <person name="Yang Y."/>
            <person name="Xiong J."/>
            <person name="Zhou Z."/>
            <person name="Huo F."/>
            <person name="Miao W."/>
            <person name="Ran C."/>
            <person name="Liu Y."/>
            <person name="Zhang J."/>
            <person name="Feng J."/>
            <person name="Wang M."/>
            <person name="Wang M."/>
            <person name="Wang L."/>
            <person name="Yao B."/>
        </authorList>
    </citation>
    <scope>NUCLEOTIDE SEQUENCE [LARGE SCALE GENOMIC DNA]</scope>
    <source>
        <strain evidence="1">Wuqing</strain>
    </source>
</reference>
<dbReference type="EMBL" id="JWZT01000221">
    <property type="protein sequence ID" value="KII74830.1"/>
    <property type="molecule type" value="Genomic_DNA"/>
</dbReference>
<organism evidence="1 2">
    <name type="scientific">Thelohanellus kitauei</name>
    <name type="common">Myxosporean</name>
    <dbReference type="NCBI Taxonomy" id="669202"/>
    <lineage>
        <taxon>Eukaryota</taxon>
        <taxon>Metazoa</taxon>
        <taxon>Cnidaria</taxon>
        <taxon>Myxozoa</taxon>
        <taxon>Myxosporea</taxon>
        <taxon>Bivalvulida</taxon>
        <taxon>Platysporina</taxon>
        <taxon>Myxobolidae</taxon>
        <taxon>Thelohanellus</taxon>
    </lineage>
</organism>
<dbReference type="Proteomes" id="UP000031668">
    <property type="component" value="Unassembled WGS sequence"/>
</dbReference>
<proteinExistence type="predicted"/>
<gene>
    <name evidence="1" type="ORF">RF11_07021</name>
</gene>
<dbReference type="SUPFAM" id="SSF56672">
    <property type="entry name" value="DNA/RNA polymerases"/>
    <property type="match status" value="1"/>
</dbReference>
<keyword evidence="2" id="KW-1185">Reference proteome</keyword>
<sequence>MNGLAPTTSCLIAKALKYDLRHQIFTFNGNLYSQDNGISMGAHYSPGLANIYLMNFDREMINSPSVVFYRRYIDDIFVILHKSYTVPSAKLETLKLRFSDTQRGNVVPYSTWCSGITLKR</sequence>
<accession>A0A0C2NEN8</accession>
<dbReference type="PANTHER" id="PTHR21301">
    <property type="entry name" value="REVERSE TRANSCRIPTASE"/>
    <property type="match status" value="1"/>
</dbReference>
<dbReference type="OrthoDB" id="10018421at2759"/>
<dbReference type="PANTHER" id="PTHR21301:SF10">
    <property type="entry name" value="REVERSE TRANSCRIPTASE DOMAIN-CONTAINING PROTEIN"/>
    <property type="match status" value="1"/>
</dbReference>
<dbReference type="InterPro" id="IPR043502">
    <property type="entry name" value="DNA/RNA_pol_sf"/>
</dbReference>
<evidence type="ECO:0000313" key="2">
    <source>
        <dbReference type="Proteomes" id="UP000031668"/>
    </source>
</evidence>
<evidence type="ECO:0000313" key="1">
    <source>
        <dbReference type="EMBL" id="KII74830.1"/>
    </source>
</evidence>
<protein>
    <recommendedName>
        <fullName evidence="3">Reverse transcriptase domain-containing protein</fullName>
    </recommendedName>
</protein>
<evidence type="ECO:0008006" key="3">
    <source>
        <dbReference type="Google" id="ProtNLM"/>
    </source>
</evidence>